<feature type="non-terminal residue" evidence="1">
    <location>
        <position position="933"/>
    </location>
</feature>
<sequence>MRVLSYNDNLVIIIITIFLLTTLPTGFTQYTINYKSITYKETSVPSNLANLTEAIPRIIDIRHYEDGRGTAVVRVARENYMVGNNRCYERRLLLRVIQEDGTVKPIDVDTSLINEIQDINYCYVTYATNYTTIQKNPIQVYPLFEKYILITYTHATNTSDNTTFVDKGAVIDWNGTYISPLDFGPSFLIQGNWLPNSYIVNNITPKKGFLYLSAVNGTGDFGWRQYDHIGDGKFSSIHHDTVKNAPFTSFQATVFATLNGGYALVYANTTIRNVNSTNPIIAANAGIYAIMLNYNQEKTPRQVILYEIPLQNLTFTSIYCSVDHVFIGHSCIAAVVRTQTNQVPNVTTTVVTTTVGAPPTVLPVTTTISAPSTTTTTRDISYVRIRFLSSGSVMSLDPISSKSNNTVQIIKTLPYGGYSIINRTYTVKSYSFYFDLYNETDYYQSDYNFPLKPIVGNMYGAYDILNNNKMLVVLNETITSWSFLLIDLPPLSQYNETGYGNLHVNATYPKIGFSNLEVNTLRISITYQDPIALNDGNLYIYQNLGGNSILRLKVNARTCTQCIVSGNVITIDVLTCTFNAPHGSYYIEVENNFIKSSEYNEPIMGIYPNIWNFTTGDLEGGPRAGNIYGSLRLTVDGTKRFQGLSGDAKRNFTYSLIDELIVRIPIDKERLKTNENHQFDPSDLSKVIISVFISETKDSSDKMITTHIRDYLDQLVRYKNYTNILTGNYTFYLDETYGYHPSTFVILDSKSISYLFIPSVVVLAVPTAINLCVAFWVLFSDQTQNENRDKKNNENGDRKYNENGDKKYNEKSDKIGNEIGYQNDIKEEDDDKEYVRWISKHGRVAVTIALLSGTNIDVLLMLKSCLAGLKMFNAPFNDRSLKIIFWGACADIFLSDIPQFIIQAFSPYLSHLQKKKKDKQANGLGDNDVSETD</sequence>
<accession>A0ACA9M0M3</accession>
<evidence type="ECO:0000313" key="1">
    <source>
        <dbReference type="EMBL" id="CAG8559589.1"/>
    </source>
</evidence>
<organism evidence="1 2">
    <name type="scientific">Cetraspora pellucida</name>
    <dbReference type="NCBI Taxonomy" id="1433469"/>
    <lineage>
        <taxon>Eukaryota</taxon>
        <taxon>Fungi</taxon>
        <taxon>Fungi incertae sedis</taxon>
        <taxon>Mucoromycota</taxon>
        <taxon>Glomeromycotina</taxon>
        <taxon>Glomeromycetes</taxon>
        <taxon>Diversisporales</taxon>
        <taxon>Gigasporaceae</taxon>
        <taxon>Cetraspora</taxon>
    </lineage>
</organism>
<gene>
    <name evidence="1" type="ORF">SPELUC_LOCUS5549</name>
</gene>
<reference evidence="1" key="1">
    <citation type="submission" date="2021-06" db="EMBL/GenBank/DDBJ databases">
        <authorList>
            <person name="Kallberg Y."/>
            <person name="Tangrot J."/>
            <person name="Rosling A."/>
        </authorList>
    </citation>
    <scope>NUCLEOTIDE SEQUENCE</scope>
    <source>
        <strain evidence="1">28 12/20/2015</strain>
    </source>
</reference>
<dbReference type="EMBL" id="CAJVPW010005734">
    <property type="protein sequence ID" value="CAG8559589.1"/>
    <property type="molecule type" value="Genomic_DNA"/>
</dbReference>
<protein>
    <submittedName>
        <fullName evidence="1">14234_t:CDS:1</fullName>
    </submittedName>
</protein>
<proteinExistence type="predicted"/>
<keyword evidence="2" id="KW-1185">Reference proteome</keyword>
<evidence type="ECO:0000313" key="2">
    <source>
        <dbReference type="Proteomes" id="UP000789366"/>
    </source>
</evidence>
<comment type="caution">
    <text evidence="1">The sequence shown here is derived from an EMBL/GenBank/DDBJ whole genome shotgun (WGS) entry which is preliminary data.</text>
</comment>
<name>A0ACA9M0M3_9GLOM</name>
<dbReference type="Proteomes" id="UP000789366">
    <property type="component" value="Unassembled WGS sequence"/>
</dbReference>